<organism evidence="1">
    <name type="scientific">marine sediment metagenome</name>
    <dbReference type="NCBI Taxonomy" id="412755"/>
    <lineage>
        <taxon>unclassified sequences</taxon>
        <taxon>metagenomes</taxon>
        <taxon>ecological metagenomes</taxon>
    </lineage>
</organism>
<name>X1RWN1_9ZZZZ</name>
<proteinExistence type="predicted"/>
<accession>X1RWN1</accession>
<feature type="non-terminal residue" evidence="1">
    <location>
        <position position="46"/>
    </location>
</feature>
<evidence type="ECO:0000313" key="1">
    <source>
        <dbReference type="EMBL" id="GAI71336.1"/>
    </source>
</evidence>
<protein>
    <submittedName>
        <fullName evidence="1">Uncharacterized protein</fullName>
    </submittedName>
</protein>
<comment type="caution">
    <text evidence="1">The sequence shown here is derived from an EMBL/GenBank/DDBJ whole genome shotgun (WGS) entry which is preliminary data.</text>
</comment>
<dbReference type="EMBL" id="BARV01045772">
    <property type="protein sequence ID" value="GAI71336.1"/>
    <property type="molecule type" value="Genomic_DNA"/>
</dbReference>
<sequence>DKEKEKLDRKYPETVSFDSVKIKYIQNHYYIPVVLSDEEKIEYLNH</sequence>
<feature type="non-terminal residue" evidence="1">
    <location>
        <position position="1"/>
    </location>
</feature>
<reference evidence="1" key="1">
    <citation type="journal article" date="2014" name="Front. Microbiol.">
        <title>High frequency of phylogenetically diverse reductive dehalogenase-homologous genes in deep subseafloor sedimentary metagenomes.</title>
        <authorList>
            <person name="Kawai M."/>
            <person name="Futagami T."/>
            <person name="Toyoda A."/>
            <person name="Takaki Y."/>
            <person name="Nishi S."/>
            <person name="Hori S."/>
            <person name="Arai W."/>
            <person name="Tsubouchi T."/>
            <person name="Morono Y."/>
            <person name="Uchiyama I."/>
            <person name="Ito T."/>
            <person name="Fujiyama A."/>
            <person name="Inagaki F."/>
            <person name="Takami H."/>
        </authorList>
    </citation>
    <scope>NUCLEOTIDE SEQUENCE</scope>
    <source>
        <strain evidence="1">Expedition CK06-06</strain>
    </source>
</reference>
<gene>
    <name evidence="1" type="ORF">S06H3_66802</name>
</gene>
<dbReference type="AlphaFoldDB" id="X1RWN1"/>